<feature type="compositionally biased region" description="Basic and acidic residues" evidence="8">
    <location>
        <begin position="7"/>
        <end position="19"/>
    </location>
</feature>
<dbReference type="Pfam" id="PF00069">
    <property type="entry name" value="Pkinase"/>
    <property type="match status" value="1"/>
</dbReference>
<keyword evidence="5 11" id="KW-0418">Kinase</keyword>
<keyword evidence="9" id="KW-0812">Transmembrane</keyword>
<dbReference type="PROSITE" id="PS50011">
    <property type="entry name" value="PROTEIN_KINASE_DOM"/>
    <property type="match status" value="1"/>
</dbReference>
<feature type="compositionally biased region" description="Low complexity" evidence="8">
    <location>
        <begin position="345"/>
        <end position="368"/>
    </location>
</feature>
<dbReference type="SMART" id="SM00220">
    <property type="entry name" value="S_TKc"/>
    <property type="match status" value="1"/>
</dbReference>
<evidence type="ECO:0000256" key="2">
    <source>
        <dbReference type="ARBA" id="ARBA00022527"/>
    </source>
</evidence>
<evidence type="ECO:0000256" key="8">
    <source>
        <dbReference type="SAM" id="MobiDB-lite"/>
    </source>
</evidence>
<keyword evidence="9" id="KW-1133">Transmembrane helix</keyword>
<gene>
    <name evidence="11" type="ORF">I4I81_22630</name>
</gene>
<keyword evidence="9" id="KW-0472">Membrane</keyword>
<dbReference type="PANTHER" id="PTHR43289:SF6">
    <property type="entry name" value="SERINE_THREONINE-PROTEIN KINASE NEKL-3"/>
    <property type="match status" value="1"/>
</dbReference>
<evidence type="ECO:0000256" key="3">
    <source>
        <dbReference type="ARBA" id="ARBA00022679"/>
    </source>
</evidence>
<dbReference type="CDD" id="cd14014">
    <property type="entry name" value="STKc_PknB_like"/>
    <property type="match status" value="1"/>
</dbReference>
<dbReference type="EMBL" id="JADQDK010000001">
    <property type="protein sequence ID" value="MBW0137037.1"/>
    <property type="molecule type" value="Genomic_DNA"/>
</dbReference>
<feature type="binding site" evidence="7">
    <location>
        <position position="79"/>
    </location>
    <ligand>
        <name>ATP</name>
        <dbReference type="ChEBI" id="CHEBI:30616"/>
    </ligand>
</feature>
<evidence type="ECO:0000256" key="4">
    <source>
        <dbReference type="ARBA" id="ARBA00022741"/>
    </source>
</evidence>
<dbReference type="GO" id="GO:0004674">
    <property type="term" value="F:protein serine/threonine kinase activity"/>
    <property type="evidence" value="ECO:0007669"/>
    <property type="project" value="UniProtKB-KW"/>
</dbReference>
<feature type="region of interest" description="Disordered" evidence="8">
    <location>
        <begin position="257"/>
        <end position="310"/>
    </location>
</feature>
<evidence type="ECO:0000313" key="12">
    <source>
        <dbReference type="Proteomes" id="UP000694287"/>
    </source>
</evidence>
<keyword evidence="4 7" id="KW-0547">Nucleotide-binding</keyword>
<dbReference type="RefSeq" id="WP_218601820.1">
    <property type="nucleotide sequence ID" value="NZ_JADQDJ010000035.1"/>
</dbReference>
<dbReference type="InterPro" id="IPR017441">
    <property type="entry name" value="Protein_kinase_ATP_BS"/>
</dbReference>
<dbReference type="EC" id="2.7.11.1" evidence="1"/>
<evidence type="ECO:0000256" key="5">
    <source>
        <dbReference type="ARBA" id="ARBA00022777"/>
    </source>
</evidence>
<keyword evidence="6 7" id="KW-0067">ATP-binding</keyword>
<feature type="region of interest" description="Disordered" evidence="8">
    <location>
        <begin position="1"/>
        <end position="43"/>
    </location>
</feature>
<dbReference type="InterPro" id="IPR008271">
    <property type="entry name" value="Ser/Thr_kinase_AS"/>
</dbReference>
<sequence length="427" mass="45496">MQPGSDPTRRIPDPTRRFDGAASEGAASDGAATERIAPAGGPGAVLGGRYRLEGLLGAGGMADVHRAEDLRLHRPVAVKIFRPGTDPDGERRFAEEARTLAGLRHPGLVAVHDYAVERGRAYLVMELVDGPTLAQELTREPYDAESAARVGLELAQVLAYVHGEGVVHRDIKPSNVLVDHDGRMRLADFGIARLVGSSGMTSADLDVGTVAYLAPEQVRGEPVGPPADVYALGLLLLEAIRGRRVYDGDDWAAAEQRLDRRPPIPNDLPEPLRGTLRAMTDPDPRRRPDARQVAARLSAPAVEPEPERRSSRGLLIGLGLLAVLAVVVFALTRGGDDQTDVSAQPATSTVETTEAAPTEDAAEPTTDAGEGSGVSIPDIPTAIPDLPDIDIPTDIPDIPDLPEVPEGAVDDARNAWEQFTDWLGQFF</sequence>
<organism evidence="11 12">
    <name type="scientific">Pseudonocardia abyssalis</name>
    <dbReference type="NCBI Taxonomy" id="2792008"/>
    <lineage>
        <taxon>Bacteria</taxon>
        <taxon>Bacillati</taxon>
        <taxon>Actinomycetota</taxon>
        <taxon>Actinomycetes</taxon>
        <taxon>Pseudonocardiales</taxon>
        <taxon>Pseudonocardiaceae</taxon>
        <taxon>Pseudonocardia</taxon>
    </lineage>
</organism>
<feature type="domain" description="Protein kinase" evidence="10">
    <location>
        <begin position="50"/>
        <end position="302"/>
    </location>
</feature>
<dbReference type="InterPro" id="IPR000719">
    <property type="entry name" value="Prot_kinase_dom"/>
</dbReference>
<dbReference type="PANTHER" id="PTHR43289">
    <property type="entry name" value="MITOGEN-ACTIVATED PROTEIN KINASE KINASE KINASE 20-RELATED"/>
    <property type="match status" value="1"/>
</dbReference>
<evidence type="ECO:0000313" key="11">
    <source>
        <dbReference type="EMBL" id="MBW0137037.1"/>
    </source>
</evidence>
<keyword evidence="3" id="KW-0808">Transferase</keyword>
<dbReference type="PROSITE" id="PS00108">
    <property type="entry name" value="PROTEIN_KINASE_ST"/>
    <property type="match status" value="1"/>
</dbReference>
<accession>A0ABS6UXS9</accession>
<keyword evidence="2 11" id="KW-0723">Serine/threonine-protein kinase</keyword>
<reference evidence="11 12" key="1">
    <citation type="submission" date="2020-11" db="EMBL/GenBank/DDBJ databases">
        <title>Pseudonocardia abyssalis sp. nov. and Pseudonocardia oceani sp. nov., description and phylogenomic analysis of two novel actinomycetes isolated from the deep Southern Ocean.</title>
        <authorList>
            <person name="Parra J."/>
        </authorList>
    </citation>
    <scope>NUCLEOTIDE SEQUENCE [LARGE SCALE GENOMIC DNA]</scope>
    <source>
        <strain evidence="11 12">KRD-168</strain>
    </source>
</reference>
<evidence type="ECO:0000256" key="6">
    <source>
        <dbReference type="ARBA" id="ARBA00022840"/>
    </source>
</evidence>
<evidence type="ECO:0000259" key="10">
    <source>
        <dbReference type="PROSITE" id="PS50011"/>
    </source>
</evidence>
<feature type="region of interest" description="Disordered" evidence="8">
    <location>
        <begin position="336"/>
        <end position="381"/>
    </location>
</feature>
<comment type="caution">
    <text evidence="11">The sequence shown here is derived from an EMBL/GenBank/DDBJ whole genome shotgun (WGS) entry which is preliminary data.</text>
</comment>
<proteinExistence type="predicted"/>
<evidence type="ECO:0000256" key="9">
    <source>
        <dbReference type="SAM" id="Phobius"/>
    </source>
</evidence>
<protein>
    <recommendedName>
        <fullName evidence="1">non-specific serine/threonine protein kinase</fullName>
        <ecNumber evidence="1">2.7.11.1</ecNumber>
    </recommendedName>
</protein>
<feature type="compositionally biased region" description="Low complexity" evidence="8">
    <location>
        <begin position="20"/>
        <end position="31"/>
    </location>
</feature>
<keyword evidence="12" id="KW-1185">Reference proteome</keyword>
<name>A0ABS6UXS9_9PSEU</name>
<dbReference type="Proteomes" id="UP000694287">
    <property type="component" value="Unassembled WGS sequence"/>
</dbReference>
<feature type="transmembrane region" description="Helical" evidence="9">
    <location>
        <begin position="313"/>
        <end position="332"/>
    </location>
</feature>
<feature type="compositionally biased region" description="Basic and acidic residues" evidence="8">
    <location>
        <begin position="280"/>
        <end position="290"/>
    </location>
</feature>
<evidence type="ECO:0000256" key="7">
    <source>
        <dbReference type="PROSITE-ProRule" id="PRU10141"/>
    </source>
</evidence>
<dbReference type="PROSITE" id="PS00107">
    <property type="entry name" value="PROTEIN_KINASE_ATP"/>
    <property type="match status" value="1"/>
</dbReference>
<evidence type="ECO:0000256" key="1">
    <source>
        <dbReference type="ARBA" id="ARBA00012513"/>
    </source>
</evidence>